<dbReference type="EMBL" id="LWMT01000019">
    <property type="protein sequence ID" value="KZX17442.1"/>
    <property type="molecule type" value="Genomic_DNA"/>
</dbReference>
<dbReference type="InterPro" id="IPR036979">
    <property type="entry name" value="CM_dom_sf"/>
</dbReference>
<protein>
    <submittedName>
        <fullName evidence="3">Chorismate mutase</fullName>
    </submittedName>
</protein>
<dbReference type="GO" id="GO:0009697">
    <property type="term" value="P:salicylic acid biosynthetic process"/>
    <property type="evidence" value="ECO:0007669"/>
    <property type="project" value="TreeGrafter"/>
</dbReference>
<dbReference type="Proteomes" id="UP000077066">
    <property type="component" value="Unassembled WGS sequence"/>
</dbReference>
<dbReference type="STRING" id="55758.MBFIL_01680"/>
<dbReference type="InterPro" id="IPR002701">
    <property type="entry name" value="CM_II_prokaryot"/>
</dbReference>
<dbReference type="OrthoDB" id="74728at2157"/>
<dbReference type="PANTHER" id="PTHR38041">
    <property type="entry name" value="CHORISMATE MUTASE"/>
    <property type="match status" value="1"/>
</dbReference>
<name>A0A166F9L6_9EURY</name>
<comment type="caution">
    <text evidence="3">The sequence shown here is derived from an EMBL/GenBank/DDBJ whole genome shotgun (WGS) entry which is preliminary data.</text>
</comment>
<dbReference type="InterPro" id="IPR036263">
    <property type="entry name" value="Chorismate_II_sf"/>
</dbReference>
<evidence type="ECO:0000256" key="1">
    <source>
        <dbReference type="ARBA" id="ARBA00023235"/>
    </source>
</evidence>
<reference evidence="3 4" key="1">
    <citation type="submission" date="2016-04" db="EMBL/GenBank/DDBJ databases">
        <title>Genome sequence of Methanobrevibacter filiformis DSM 11501.</title>
        <authorList>
            <person name="Poehlein A."/>
            <person name="Seedorf H."/>
            <person name="Daniel R."/>
        </authorList>
    </citation>
    <scope>NUCLEOTIDE SEQUENCE [LARGE SCALE GENOMIC DNA]</scope>
    <source>
        <strain evidence="3 4">DSM 11501</strain>
    </source>
</reference>
<keyword evidence="1" id="KW-0413">Isomerase</keyword>
<proteinExistence type="predicted"/>
<dbReference type="PATRIC" id="fig|55758.3.peg.188"/>
<dbReference type="InterPro" id="IPR051331">
    <property type="entry name" value="Chorismate_mutase-related"/>
</dbReference>
<evidence type="ECO:0000313" key="3">
    <source>
        <dbReference type="EMBL" id="KZX17442.1"/>
    </source>
</evidence>
<gene>
    <name evidence="3" type="ORF">MBFIL_01680</name>
</gene>
<organism evidence="3 4">
    <name type="scientific">Methanobrevibacter filiformis</name>
    <dbReference type="NCBI Taxonomy" id="55758"/>
    <lineage>
        <taxon>Archaea</taxon>
        <taxon>Methanobacteriati</taxon>
        <taxon>Methanobacteriota</taxon>
        <taxon>Methanomada group</taxon>
        <taxon>Methanobacteria</taxon>
        <taxon>Methanobacteriales</taxon>
        <taxon>Methanobacteriaceae</taxon>
        <taxon>Methanobrevibacter</taxon>
    </lineage>
</organism>
<dbReference type="GO" id="GO:0004106">
    <property type="term" value="F:chorismate mutase activity"/>
    <property type="evidence" value="ECO:0007669"/>
    <property type="project" value="InterPro"/>
</dbReference>
<dbReference type="NCBIfam" id="NF004925">
    <property type="entry name" value="PRK06285.1"/>
    <property type="match status" value="1"/>
</dbReference>
<dbReference type="RefSeq" id="WP_066970540.1">
    <property type="nucleotide sequence ID" value="NZ_LWMT01000019.1"/>
</dbReference>
<dbReference type="SMART" id="SM00830">
    <property type="entry name" value="CM_2"/>
    <property type="match status" value="1"/>
</dbReference>
<evidence type="ECO:0000313" key="4">
    <source>
        <dbReference type="Proteomes" id="UP000077066"/>
    </source>
</evidence>
<dbReference type="Pfam" id="PF01817">
    <property type="entry name" value="CM_2"/>
    <property type="match status" value="1"/>
</dbReference>
<accession>A0A166F9L6</accession>
<feature type="domain" description="Chorismate mutase" evidence="2">
    <location>
        <begin position="13"/>
        <end position="104"/>
    </location>
</feature>
<dbReference type="Gene3D" id="1.20.59.10">
    <property type="entry name" value="Chorismate mutase"/>
    <property type="match status" value="1"/>
</dbReference>
<sequence length="106" mass="12570">MNKDNITIFKNKSEAQSLLNESRLEIDKIDENLIELFARRTALSKNIVSAKKYINVPIYDKNREKEIQNKIKNLANDKNIDENIILKIMNLLFDLNKFQQEKFLEE</sequence>
<keyword evidence="4" id="KW-1185">Reference proteome</keyword>
<dbReference type="AlphaFoldDB" id="A0A166F9L6"/>
<dbReference type="GO" id="GO:0046417">
    <property type="term" value="P:chorismate metabolic process"/>
    <property type="evidence" value="ECO:0007669"/>
    <property type="project" value="InterPro"/>
</dbReference>
<dbReference type="PANTHER" id="PTHR38041:SF1">
    <property type="entry name" value="CHORISMATE MUTASE"/>
    <property type="match status" value="1"/>
</dbReference>
<dbReference type="SUPFAM" id="SSF48600">
    <property type="entry name" value="Chorismate mutase II"/>
    <property type="match status" value="1"/>
</dbReference>
<dbReference type="PROSITE" id="PS51168">
    <property type="entry name" value="CHORISMATE_MUT_2"/>
    <property type="match status" value="1"/>
</dbReference>
<evidence type="ECO:0000259" key="2">
    <source>
        <dbReference type="PROSITE" id="PS51168"/>
    </source>
</evidence>